<keyword evidence="3" id="KW-1185">Reference proteome</keyword>
<organism evidence="2 3">
    <name type="scientific">Parvicella tangerina</name>
    <dbReference type="NCBI Taxonomy" id="2829795"/>
    <lineage>
        <taxon>Bacteria</taxon>
        <taxon>Pseudomonadati</taxon>
        <taxon>Bacteroidota</taxon>
        <taxon>Flavobacteriia</taxon>
        <taxon>Flavobacteriales</taxon>
        <taxon>Parvicellaceae</taxon>
        <taxon>Parvicella</taxon>
    </lineage>
</organism>
<dbReference type="InterPro" id="IPR042099">
    <property type="entry name" value="ANL_N_sf"/>
</dbReference>
<feature type="domain" description="Acyl-protein synthetase LuxE" evidence="1">
    <location>
        <begin position="19"/>
        <end position="328"/>
    </location>
</feature>
<dbReference type="RefSeq" id="WP_258543575.1">
    <property type="nucleotide sequence ID" value="NZ_OU015584.1"/>
</dbReference>
<dbReference type="SUPFAM" id="SSF56801">
    <property type="entry name" value="Acetyl-CoA synthetase-like"/>
    <property type="match status" value="1"/>
</dbReference>
<dbReference type="KEGG" id="ptan:CRYO30217_03400"/>
<dbReference type="GO" id="GO:0008218">
    <property type="term" value="P:bioluminescence"/>
    <property type="evidence" value="ECO:0007669"/>
    <property type="project" value="InterPro"/>
</dbReference>
<dbReference type="GO" id="GO:0047474">
    <property type="term" value="F:long-chain fatty acid--protein ligase activity"/>
    <property type="evidence" value="ECO:0007669"/>
    <property type="project" value="InterPro"/>
</dbReference>
<proteinExistence type="predicted"/>
<dbReference type="AlphaFoldDB" id="A0A916NEP2"/>
<gene>
    <name evidence="2" type="ORF">CRYO30217_03400</name>
</gene>
<evidence type="ECO:0000313" key="3">
    <source>
        <dbReference type="Proteomes" id="UP000683507"/>
    </source>
</evidence>
<evidence type="ECO:0000313" key="2">
    <source>
        <dbReference type="EMBL" id="CAG5087149.1"/>
    </source>
</evidence>
<dbReference type="Proteomes" id="UP000683507">
    <property type="component" value="Chromosome"/>
</dbReference>
<dbReference type="Pfam" id="PF04443">
    <property type="entry name" value="LuxE"/>
    <property type="match status" value="1"/>
</dbReference>
<accession>A0A916NEP2</accession>
<name>A0A916NEP2_9FLAO</name>
<evidence type="ECO:0000259" key="1">
    <source>
        <dbReference type="Pfam" id="PF04443"/>
    </source>
</evidence>
<dbReference type="InterPro" id="IPR007534">
    <property type="entry name" value="LuxE"/>
</dbReference>
<sequence length="330" mass="37809">MYPQSLISNIFEISSDHDFNECALELFHLQYKNVQVYKDYCDLLNVNRETINSFLEIPFLPIQFFKSKKVIWNDFNPDDAKLFLSSGTTATGRSHHYVHDLELYERSFVSTFKQFYGSPEEWTILALLPSYQEQGNSSLIYMVDKLIEQSQNENSGYYLNSEDTLKVLNSLPNQGSKTLLFGVSYALLDLIESQTFDLPNLAVMETGGMKGRRKELTKTELHDLLKTGFNVSGIHSEYGMTELLSQGYSRGDEWFDFPKWMKPVLRKTNDPLTLIDQEGKTGGINIIDLANVYSCAFIATQDLGRMENGRLKIMGRFDHSDTRGCNLLIQ</sequence>
<dbReference type="Gene3D" id="3.40.50.12780">
    <property type="entry name" value="N-terminal domain of ligase-like"/>
    <property type="match status" value="1"/>
</dbReference>
<protein>
    <recommendedName>
        <fullName evidence="1">Acyl-protein synthetase LuxE domain-containing protein</fullName>
    </recommendedName>
</protein>
<dbReference type="EMBL" id="OU015584">
    <property type="protein sequence ID" value="CAG5087149.1"/>
    <property type="molecule type" value="Genomic_DNA"/>
</dbReference>
<reference evidence="2" key="1">
    <citation type="submission" date="2021-04" db="EMBL/GenBank/DDBJ databases">
        <authorList>
            <person name="Rodrigo-Torres L."/>
            <person name="Arahal R. D."/>
            <person name="Lucena T."/>
        </authorList>
    </citation>
    <scope>NUCLEOTIDE SEQUENCE</scope>
    <source>
        <strain evidence="2">AS29M-1</strain>
    </source>
</reference>